<evidence type="ECO:0000313" key="8">
    <source>
        <dbReference type="EMBL" id="RVX41573.1"/>
    </source>
</evidence>
<evidence type="ECO:0000256" key="3">
    <source>
        <dbReference type="ARBA" id="ARBA00022475"/>
    </source>
</evidence>
<comment type="subcellular location">
    <subcellularLocation>
        <location evidence="1">Cell membrane</location>
        <topology evidence="1">Multi-pass membrane protein</topology>
    </subcellularLocation>
</comment>
<evidence type="ECO:0000256" key="5">
    <source>
        <dbReference type="ARBA" id="ARBA00022989"/>
    </source>
</evidence>
<keyword evidence="6 7" id="KW-0472">Membrane</keyword>
<evidence type="ECO:0000256" key="4">
    <source>
        <dbReference type="ARBA" id="ARBA00022692"/>
    </source>
</evidence>
<evidence type="ECO:0000256" key="7">
    <source>
        <dbReference type="SAM" id="Phobius"/>
    </source>
</evidence>
<name>A0A438M768_9ACTN</name>
<dbReference type="PANTHER" id="PTHR30106:SF1">
    <property type="entry name" value="UPF0324 MEMBRANE PROTEIN FN0533"/>
    <property type="match status" value="1"/>
</dbReference>
<comment type="similarity">
    <text evidence="2">Belongs to the UPF0324 family.</text>
</comment>
<proteinExistence type="inferred from homology"/>
<dbReference type="GO" id="GO:0005886">
    <property type="term" value="C:plasma membrane"/>
    <property type="evidence" value="ECO:0007669"/>
    <property type="project" value="UniProtKB-SubCell"/>
</dbReference>
<feature type="transmembrane region" description="Helical" evidence="7">
    <location>
        <begin position="32"/>
        <end position="48"/>
    </location>
</feature>
<gene>
    <name evidence="8" type="ORF">EDD27_4127</name>
</gene>
<evidence type="ECO:0000256" key="1">
    <source>
        <dbReference type="ARBA" id="ARBA00004651"/>
    </source>
</evidence>
<accession>A0A438M768</accession>
<dbReference type="Proteomes" id="UP000284824">
    <property type="component" value="Unassembled WGS sequence"/>
</dbReference>
<feature type="transmembrane region" description="Helical" evidence="7">
    <location>
        <begin position="93"/>
        <end position="111"/>
    </location>
</feature>
<evidence type="ECO:0000256" key="2">
    <source>
        <dbReference type="ARBA" id="ARBA00007977"/>
    </source>
</evidence>
<evidence type="ECO:0000256" key="6">
    <source>
        <dbReference type="ARBA" id="ARBA00023136"/>
    </source>
</evidence>
<dbReference type="RefSeq" id="WP_206641538.1">
    <property type="nucleotide sequence ID" value="NZ_SAUN01000001.1"/>
</dbReference>
<comment type="caution">
    <text evidence="8">The sequence shown here is derived from an EMBL/GenBank/DDBJ whole genome shotgun (WGS) entry which is preliminary data.</text>
</comment>
<reference evidence="8 9" key="1">
    <citation type="submission" date="2019-01" db="EMBL/GenBank/DDBJ databases">
        <title>Sequencing the genomes of 1000 actinobacteria strains.</title>
        <authorList>
            <person name="Klenk H.-P."/>
        </authorList>
    </citation>
    <scope>NUCLEOTIDE SEQUENCE [LARGE SCALE GENOMIC DNA]</scope>
    <source>
        <strain evidence="8 9">DSM 43925</strain>
    </source>
</reference>
<dbReference type="PANTHER" id="PTHR30106">
    <property type="entry name" value="INNER MEMBRANE PROTEIN YEIH-RELATED"/>
    <property type="match status" value="1"/>
</dbReference>
<keyword evidence="3" id="KW-1003">Cell membrane</keyword>
<dbReference type="InterPro" id="IPR018383">
    <property type="entry name" value="UPF0324_pro"/>
</dbReference>
<feature type="transmembrane region" description="Helical" evidence="7">
    <location>
        <begin position="184"/>
        <end position="205"/>
    </location>
</feature>
<organism evidence="8 9">
    <name type="scientific">Nonomuraea polychroma</name>
    <dbReference type="NCBI Taxonomy" id="46176"/>
    <lineage>
        <taxon>Bacteria</taxon>
        <taxon>Bacillati</taxon>
        <taxon>Actinomycetota</taxon>
        <taxon>Actinomycetes</taxon>
        <taxon>Streptosporangiales</taxon>
        <taxon>Streptosporangiaceae</taxon>
        <taxon>Nonomuraea</taxon>
    </lineage>
</organism>
<dbReference type="AlphaFoldDB" id="A0A438M768"/>
<feature type="transmembrane region" description="Helical" evidence="7">
    <location>
        <begin position="217"/>
        <end position="235"/>
    </location>
</feature>
<feature type="transmembrane region" description="Helical" evidence="7">
    <location>
        <begin position="69"/>
        <end position="87"/>
    </location>
</feature>
<feature type="transmembrane region" description="Helical" evidence="7">
    <location>
        <begin position="315"/>
        <end position="337"/>
    </location>
</feature>
<keyword evidence="9" id="KW-1185">Reference proteome</keyword>
<dbReference type="EMBL" id="SAUN01000001">
    <property type="protein sequence ID" value="RVX41573.1"/>
    <property type="molecule type" value="Genomic_DNA"/>
</dbReference>
<feature type="transmembrane region" description="Helical" evidence="7">
    <location>
        <begin position="151"/>
        <end position="172"/>
    </location>
</feature>
<keyword evidence="5 7" id="KW-1133">Transmembrane helix</keyword>
<dbReference type="Pfam" id="PF03601">
    <property type="entry name" value="Cons_hypoth698"/>
    <property type="match status" value="1"/>
</dbReference>
<feature type="transmembrane region" description="Helical" evidence="7">
    <location>
        <begin position="123"/>
        <end position="145"/>
    </location>
</feature>
<keyword evidence="4 7" id="KW-0812">Transmembrane</keyword>
<feature type="transmembrane region" description="Helical" evidence="7">
    <location>
        <begin position="283"/>
        <end position="303"/>
    </location>
</feature>
<sequence>MVRRGVVPGLALTVALAAVAMALGSLVPVAGGPVFGILTGMVASWALRRRAPAILERCRPGSAVASRHVLQAAIVVMGLGLPLTEVLGVGGAALPVTVGTLGIALGGAWLIGGLLRVHPETRLLIGVGTGICGASAIAAVAAVVRPSQERVAQAMGTIFAFNVLAVLVYPMLGRLLGLSPQGFGLWAGTAINDTSSVVAAAYSFGTEAGRHAVVVKLARSLMIVPICLALATWRHRAGGHGAAPRPSARRAGILRVFPLFIVGFVAASAVAATGVIPASWLPALSWAGTFSITMALAGIGLTLDPAGIRRSGARSLLLGGLLSAGVGATGLLLQSFVGRL</sequence>
<protein>
    <submittedName>
        <fullName evidence="8">Putative integral membrane protein (TIGR00698 family)</fullName>
    </submittedName>
</protein>
<feature type="transmembrane region" description="Helical" evidence="7">
    <location>
        <begin position="256"/>
        <end position="277"/>
    </location>
</feature>
<evidence type="ECO:0000313" key="9">
    <source>
        <dbReference type="Proteomes" id="UP000284824"/>
    </source>
</evidence>